<dbReference type="Proteomes" id="UP000007305">
    <property type="component" value="Chromosome 8"/>
</dbReference>
<dbReference type="FunCoup" id="A0A804QMF7">
    <property type="interactions" value="23"/>
</dbReference>
<accession>A0A804QMF7</accession>
<dbReference type="EnsemblPlants" id="Zm00001eb350250_T001">
    <property type="protein sequence ID" value="Zm00001eb350250_P001"/>
    <property type="gene ID" value="Zm00001eb350250"/>
</dbReference>
<dbReference type="AlphaFoldDB" id="A0A804QMF7"/>
<reference evidence="3" key="1">
    <citation type="journal article" date="2009" name="Science">
        <title>The B73 maize genome: complexity, diversity, and dynamics.</title>
        <authorList>
            <person name="Schnable P.S."/>
            <person name="Ware D."/>
            <person name="Fulton R.S."/>
            <person name="Stein J.C."/>
            <person name="Wei F."/>
            <person name="Pasternak S."/>
            <person name="Liang C."/>
            <person name="Zhang J."/>
            <person name="Fulton L."/>
            <person name="Graves T.A."/>
            <person name="Minx P."/>
            <person name="Reily A.D."/>
            <person name="Courtney L."/>
            <person name="Kruchowski S.S."/>
            <person name="Tomlinson C."/>
            <person name="Strong C."/>
            <person name="Delehaunty K."/>
            <person name="Fronick C."/>
            <person name="Courtney B."/>
            <person name="Rock S.M."/>
            <person name="Belter E."/>
            <person name="Du F."/>
            <person name="Kim K."/>
            <person name="Abbott R.M."/>
            <person name="Cotton M."/>
            <person name="Levy A."/>
            <person name="Marchetto P."/>
            <person name="Ochoa K."/>
            <person name="Jackson S.M."/>
            <person name="Gillam B."/>
            <person name="Chen W."/>
            <person name="Yan L."/>
            <person name="Higginbotham J."/>
            <person name="Cardenas M."/>
            <person name="Waligorski J."/>
            <person name="Applebaum E."/>
            <person name="Phelps L."/>
            <person name="Falcone J."/>
            <person name="Kanchi K."/>
            <person name="Thane T."/>
            <person name="Scimone A."/>
            <person name="Thane N."/>
            <person name="Henke J."/>
            <person name="Wang T."/>
            <person name="Ruppert J."/>
            <person name="Shah N."/>
            <person name="Rotter K."/>
            <person name="Hodges J."/>
            <person name="Ingenthron E."/>
            <person name="Cordes M."/>
            <person name="Kohlberg S."/>
            <person name="Sgro J."/>
            <person name="Delgado B."/>
            <person name="Mead K."/>
            <person name="Chinwalla A."/>
            <person name="Leonard S."/>
            <person name="Crouse K."/>
            <person name="Collura K."/>
            <person name="Kudrna D."/>
            <person name="Currie J."/>
            <person name="He R."/>
            <person name="Angelova A."/>
            <person name="Rajasekar S."/>
            <person name="Mueller T."/>
            <person name="Lomeli R."/>
            <person name="Scara G."/>
            <person name="Ko A."/>
            <person name="Delaney K."/>
            <person name="Wissotski M."/>
            <person name="Lopez G."/>
            <person name="Campos D."/>
            <person name="Braidotti M."/>
            <person name="Ashley E."/>
            <person name="Golser W."/>
            <person name="Kim H."/>
            <person name="Lee S."/>
            <person name="Lin J."/>
            <person name="Dujmic Z."/>
            <person name="Kim W."/>
            <person name="Talag J."/>
            <person name="Zuccolo A."/>
            <person name="Fan C."/>
            <person name="Sebastian A."/>
            <person name="Kramer M."/>
            <person name="Spiegel L."/>
            <person name="Nascimento L."/>
            <person name="Zutavern T."/>
            <person name="Miller B."/>
            <person name="Ambroise C."/>
            <person name="Muller S."/>
            <person name="Spooner W."/>
            <person name="Narechania A."/>
            <person name="Ren L."/>
            <person name="Wei S."/>
            <person name="Kumari S."/>
            <person name="Faga B."/>
            <person name="Levy M.J."/>
            <person name="McMahan L."/>
            <person name="Van Buren P."/>
            <person name="Vaughn M.W."/>
            <person name="Ying K."/>
            <person name="Yeh C.-T."/>
            <person name="Emrich S.J."/>
            <person name="Jia Y."/>
            <person name="Kalyanaraman A."/>
            <person name="Hsia A.-P."/>
            <person name="Barbazuk W.B."/>
            <person name="Baucom R.S."/>
            <person name="Brutnell T.P."/>
            <person name="Carpita N.C."/>
            <person name="Chaparro C."/>
            <person name="Chia J.-M."/>
            <person name="Deragon J.-M."/>
            <person name="Estill J.C."/>
            <person name="Fu Y."/>
            <person name="Jeddeloh J.A."/>
            <person name="Han Y."/>
            <person name="Lee H."/>
            <person name="Li P."/>
            <person name="Lisch D.R."/>
            <person name="Liu S."/>
            <person name="Liu Z."/>
            <person name="Nagel D.H."/>
            <person name="McCann M.C."/>
            <person name="SanMiguel P."/>
            <person name="Myers A.M."/>
            <person name="Nettleton D."/>
            <person name="Nguyen J."/>
            <person name="Penning B.W."/>
            <person name="Ponnala L."/>
            <person name="Schneider K.L."/>
            <person name="Schwartz D.C."/>
            <person name="Sharma A."/>
            <person name="Soderlund C."/>
            <person name="Springer N.M."/>
            <person name="Sun Q."/>
            <person name="Wang H."/>
            <person name="Waterman M."/>
            <person name="Westerman R."/>
            <person name="Wolfgruber T.K."/>
            <person name="Yang L."/>
            <person name="Yu Y."/>
            <person name="Zhang L."/>
            <person name="Zhou S."/>
            <person name="Zhu Q."/>
            <person name="Bennetzen J.L."/>
            <person name="Dawe R.K."/>
            <person name="Jiang J."/>
            <person name="Jiang N."/>
            <person name="Presting G.G."/>
            <person name="Wessler S.R."/>
            <person name="Aluru S."/>
            <person name="Martienssen R.A."/>
            <person name="Clifton S.W."/>
            <person name="McCombie W.R."/>
            <person name="Wing R.A."/>
            <person name="Wilson R.K."/>
        </authorList>
    </citation>
    <scope>NUCLEOTIDE SEQUENCE [LARGE SCALE GENOMIC DNA]</scope>
    <source>
        <strain evidence="3">cv. B73</strain>
    </source>
</reference>
<dbReference type="InterPro" id="IPR007789">
    <property type="entry name" value="DUF688"/>
</dbReference>
<dbReference type="Gramene" id="Zm00001eb350250_T001">
    <property type="protein sequence ID" value="Zm00001eb350250_P001"/>
    <property type="gene ID" value="Zm00001eb350250"/>
</dbReference>
<evidence type="ECO:0000313" key="3">
    <source>
        <dbReference type="Proteomes" id="UP000007305"/>
    </source>
</evidence>
<feature type="compositionally biased region" description="Low complexity" evidence="1">
    <location>
        <begin position="189"/>
        <end position="198"/>
    </location>
</feature>
<sequence length="245" mass="26058">MLDKEDRTRMVPKSSSQTKTLLAAMEEERASTANRRFLCKDDASSVSNPSFRVYYGVASAGSVPFMWESAPGTPKHAMSSATLPPLTPPPSYYKGAAKTKFAKSQSSKKLLSSKPPSSFVQSILPKLRRSHTMPVPSRSPSAPAPAPPRESAQVQCARSRGNRLLLASPRSSFSSNSRGDDDNDDEDAGAAATASPTSTLCFRTRHSRRGTGRLHGLLASVVGGGQAQGNSVGVLLQCYCVPAET</sequence>
<evidence type="ECO:0000256" key="1">
    <source>
        <dbReference type="SAM" id="MobiDB-lite"/>
    </source>
</evidence>
<feature type="region of interest" description="Disordered" evidence="1">
    <location>
        <begin position="104"/>
        <end position="205"/>
    </location>
</feature>
<reference evidence="2" key="2">
    <citation type="submission" date="2019-07" db="EMBL/GenBank/DDBJ databases">
        <authorList>
            <person name="Seetharam A."/>
            <person name="Woodhouse M."/>
            <person name="Cannon E."/>
        </authorList>
    </citation>
    <scope>NUCLEOTIDE SEQUENCE [LARGE SCALE GENOMIC DNA]</scope>
    <source>
        <strain evidence="2">cv. B73</strain>
    </source>
</reference>
<proteinExistence type="predicted"/>
<dbReference type="PANTHER" id="PTHR33257">
    <property type="entry name" value="OS05G0165500 PROTEIN"/>
    <property type="match status" value="1"/>
</dbReference>
<dbReference type="InParanoid" id="A0A804QMF7"/>
<dbReference type="PANTHER" id="PTHR33257:SF56">
    <property type="entry name" value="OS05G0335500 PROTEIN"/>
    <property type="match status" value="1"/>
</dbReference>
<organism evidence="2 3">
    <name type="scientific">Zea mays</name>
    <name type="common">Maize</name>
    <dbReference type="NCBI Taxonomy" id="4577"/>
    <lineage>
        <taxon>Eukaryota</taxon>
        <taxon>Viridiplantae</taxon>
        <taxon>Streptophyta</taxon>
        <taxon>Embryophyta</taxon>
        <taxon>Tracheophyta</taxon>
        <taxon>Spermatophyta</taxon>
        <taxon>Magnoliopsida</taxon>
        <taxon>Liliopsida</taxon>
        <taxon>Poales</taxon>
        <taxon>Poaceae</taxon>
        <taxon>PACMAD clade</taxon>
        <taxon>Panicoideae</taxon>
        <taxon>Andropogonodae</taxon>
        <taxon>Andropogoneae</taxon>
        <taxon>Tripsacinae</taxon>
        <taxon>Zea</taxon>
    </lineage>
</organism>
<gene>
    <name evidence="2" type="primary">LOC100278553</name>
</gene>
<feature type="compositionally biased region" description="Low complexity" evidence="1">
    <location>
        <begin position="167"/>
        <end position="177"/>
    </location>
</feature>
<evidence type="ECO:0000313" key="2">
    <source>
        <dbReference type="EnsemblPlants" id="Zm00001eb350250_P001"/>
    </source>
</evidence>
<reference evidence="2" key="3">
    <citation type="submission" date="2021-05" db="UniProtKB">
        <authorList>
            <consortium name="EnsemblPlants"/>
        </authorList>
    </citation>
    <scope>IDENTIFICATION</scope>
    <source>
        <strain evidence="2">cv. B73</strain>
    </source>
</reference>
<feature type="compositionally biased region" description="Low complexity" evidence="1">
    <location>
        <begin position="104"/>
        <end position="118"/>
    </location>
</feature>
<name>A0A804QMF7_MAIZE</name>
<protein>
    <submittedName>
        <fullName evidence="2">Uncharacterized protein</fullName>
    </submittedName>
</protein>
<keyword evidence="3" id="KW-1185">Reference proteome</keyword>
<dbReference type="Pfam" id="PF05097">
    <property type="entry name" value="DUF688"/>
    <property type="match status" value="1"/>
</dbReference>